<reference evidence="1 2" key="1">
    <citation type="submission" date="2018-05" db="EMBL/GenBank/DDBJ databases">
        <title>Genomic Encyclopedia of Type Strains, Phase IV (KMG-IV): sequencing the most valuable type-strain genomes for metagenomic binning, comparative biology and taxonomic classification.</title>
        <authorList>
            <person name="Goeker M."/>
        </authorList>
    </citation>
    <scope>NUCLEOTIDE SEQUENCE [LARGE SCALE GENOMIC DNA]</scope>
    <source>
        <strain evidence="1 2">DSM 6986</strain>
    </source>
</reference>
<dbReference type="AlphaFoldDB" id="A0A316C6L2"/>
<evidence type="ECO:0000313" key="2">
    <source>
        <dbReference type="Proteomes" id="UP000245396"/>
    </source>
</evidence>
<dbReference type="EMBL" id="QGGG01000005">
    <property type="protein sequence ID" value="PWJ84676.1"/>
    <property type="molecule type" value="Genomic_DNA"/>
</dbReference>
<sequence>MFVEACELRISIWRRIRHAHAGGYRARNSVGNDSGDRLALTLCLSLSFFSADKLYDFFSAVAEHMNLRVSLEHFGYVIQINVIDGGSRRMTARSEETRIVSSKEIVSMECHNTNGSRRIRQKAVFIFRTTAGALLKSGLKSICPVVTTVIADAGHESRKPAQALA</sequence>
<organism evidence="1 2">
    <name type="scientific">Pseudaminobacter salicylatoxidans</name>
    <dbReference type="NCBI Taxonomy" id="93369"/>
    <lineage>
        <taxon>Bacteria</taxon>
        <taxon>Pseudomonadati</taxon>
        <taxon>Pseudomonadota</taxon>
        <taxon>Alphaproteobacteria</taxon>
        <taxon>Hyphomicrobiales</taxon>
        <taxon>Phyllobacteriaceae</taxon>
        <taxon>Pseudaminobacter</taxon>
    </lineage>
</organism>
<proteinExistence type="predicted"/>
<comment type="caution">
    <text evidence="1">The sequence shown here is derived from an EMBL/GenBank/DDBJ whole genome shotgun (WGS) entry which is preliminary data.</text>
</comment>
<gene>
    <name evidence="1" type="ORF">C7441_105296</name>
</gene>
<protein>
    <submittedName>
        <fullName evidence="1">Uncharacterized protein</fullName>
    </submittedName>
</protein>
<accession>A0A316C6L2</accession>
<evidence type="ECO:0000313" key="1">
    <source>
        <dbReference type="EMBL" id="PWJ84676.1"/>
    </source>
</evidence>
<keyword evidence="2" id="KW-1185">Reference proteome</keyword>
<dbReference type="Proteomes" id="UP000245396">
    <property type="component" value="Unassembled WGS sequence"/>
</dbReference>
<name>A0A316C6L2_PSESE</name>